<comment type="caution">
    <text evidence="1">The sequence shown here is derived from an EMBL/GenBank/DDBJ whole genome shotgun (WGS) entry which is preliminary data.</text>
</comment>
<name>A0AAV4RUF9_CAEEX</name>
<evidence type="ECO:0000313" key="2">
    <source>
        <dbReference type="Proteomes" id="UP001054945"/>
    </source>
</evidence>
<reference evidence="1 2" key="1">
    <citation type="submission" date="2021-06" db="EMBL/GenBank/DDBJ databases">
        <title>Caerostris extrusa draft genome.</title>
        <authorList>
            <person name="Kono N."/>
            <person name="Arakawa K."/>
        </authorList>
    </citation>
    <scope>NUCLEOTIDE SEQUENCE [LARGE SCALE GENOMIC DNA]</scope>
</reference>
<protein>
    <submittedName>
        <fullName evidence="1">Uncharacterized protein</fullName>
    </submittedName>
</protein>
<accession>A0AAV4RUF9</accession>
<organism evidence="1 2">
    <name type="scientific">Caerostris extrusa</name>
    <name type="common">Bark spider</name>
    <name type="synonym">Caerostris bankana</name>
    <dbReference type="NCBI Taxonomy" id="172846"/>
    <lineage>
        <taxon>Eukaryota</taxon>
        <taxon>Metazoa</taxon>
        <taxon>Ecdysozoa</taxon>
        <taxon>Arthropoda</taxon>
        <taxon>Chelicerata</taxon>
        <taxon>Arachnida</taxon>
        <taxon>Araneae</taxon>
        <taxon>Araneomorphae</taxon>
        <taxon>Entelegynae</taxon>
        <taxon>Araneoidea</taxon>
        <taxon>Araneidae</taxon>
        <taxon>Caerostris</taxon>
    </lineage>
</organism>
<evidence type="ECO:0000313" key="1">
    <source>
        <dbReference type="EMBL" id="GIY23523.1"/>
    </source>
</evidence>
<proteinExistence type="predicted"/>
<dbReference type="AlphaFoldDB" id="A0AAV4RUF9"/>
<dbReference type="Proteomes" id="UP001054945">
    <property type="component" value="Unassembled WGS sequence"/>
</dbReference>
<gene>
    <name evidence="1" type="ORF">CEXT_52361</name>
</gene>
<sequence length="124" mass="14008">MAGINCSIRCRWKFGNSRLEGRNRLAAWRCEGCPEWASPKFLHLVSRAEISSMFECKRFGVLCAVDEIGNSPSFLPANRFVIFGSGTSPGVMSWYWICWGMENTFWTTVCDLDLDKKTPADLNG</sequence>
<dbReference type="EMBL" id="BPLR01008285">
    <property type="protein sequence ID" value="GIY23523.1"/>
    <property type="molecule type" value="Genomic_DNA"/>
</dbReference>
<keyword evidence="2" id="KW-1185">Reference proteome</keyword>